<dbReference type="RefSeq" id="WP_252471911.1">
    <property type="nucleotide sequence ID" value="NZ_JALBWM010000123.1"/>
</dbReference>
<protein>
    <recommendedName>
        <fullName evidence="3">Holin of 3TMs, for gene-transfer release</fullName>
    </recommendedName>
</protein>
<comment type="caution">
    <text evidence="1">The sequence shown here is derived from an EMBL/GenBank/DDBJ whole genome shotgun (WGS) entry which is preliminary data.</text>
</comment>
<evidence type="ECO:0000313" key="1">
    <source>
        <dbReference type="EMBL" id="MCO1336326.1"/>
    </source>
</evidence>
<gene>
    <name evidence="1" type="ORF">MO867_18495</name>
</gene>
<reference evidence="1" key="1">
    <citation type="journal article" date="2022" name="Arch. Microbiol.">
        <title>Microbulbifer okhotskensis sp. nov., isolated from a deep bottom sediment of the Okhotsk Sea.</title>
        <authorList>
            <person name="Romanenko L."/>
            <person name="Kurilenko V."/>
            <person name="Otstavnykh N."/>
            <person name="Velansky P."/>
            <person name="Isaeva M."/>
            <person name="Mikhailov V."/>
        </authorList>
    </citation>
    <scope>NUCLEOTIDE SEQUENCE</scope>
    <source>
        <strain evidence="1">OS29</strain>
    </source>
</reference>
<name>A0A9X2ER61_9GAMM</name>
<evidence type="ECO:0008006" key="3">
    <source>
        <dbReference type="Google" id="ProtNLM"/>
    </source>
</evidence>
<accession>A0A9X2ER61</accession>
<evidence type="ECO:0000313" key="2">
    <source>
        <dbReference type="Proteomes" id="UP001139028"/>
    </source>
</evidence>
<proteinExistence type="predicted"/>
<organism evidence="1 2">
    <name type="scientific">Microbulbifer okhotskensis</name>
    <dbReference type="NCBI Taxonomy" id="2926617"/>
    <lineage>
        <taxon>Bacteria</taxon>
        <taxon>Pseudomonadati</taxon>
        <taxon>Pseudomonadota</taxon>
        <taxon>Gammaproteobacteria</taxon>
        <taxon>Cellvibrionales</taxon>
        <taxon>Microbulbiferaceae</taxon>
        <taxon>Microbulbifer</taxon>
    </lineage>
</organism>
<dbReference type="Proteomes" id="UP001139028">
    <property type="component" value="Unassembled WGS sequence"/>
</dbReference>
<keyword evidence="2" id="KW-1185">Reference proteome</keyword>
<dbReference type="EMBL" id="JALBWM010000123">
    <property type="protein sequence ID" value="MCO1336326.1"/>
    <property type="molecule type" value="Genomic_DNA"/>
</dbReference>
<dbReference type="AlphaFoldDB" id="A0A9X2ER61"/>
<sequence>MSLFEKIVSAATGGIGKLAFEVAEKYFPPNMSEAEREKVLIDFQKMEDARTREADNAALMAEKAHTERVSILEGSASDLKSMPILGPLVLFLRGCQRPAWGFATLYLDWLWFSSWNLTDRQETALIVINSLVLGFLFGERAVRNVSPMIAEVFRARIGGAGNGKPI</sequence>